<keyword evidence="9" id="KW-1185">Reference proteome</keyword>
<gene>
    <name evidence="8" type="ORF">HNR37_000470</name>
</gene>
<dbReference type="GO" id="GO:0006935">
    <property type="term" value="P:chemotaxis"/>
    <property type="evidence" value="ECO:0007669"/>
    <property type="project" value="TreeGrafter"/>
</dbReference>
<feature type="transmembrane region" description="Helical" evidence="5">
    <location>
        <begin position="13"/>
        <end position="35"/>
    </location>
</feature>
<dbReference type="AlphaFoldDB" id="A0A7W8DGA7"/>
<evidence type="ECO:0000259" key="7">
    <source>
        <dbReference type="PROSITE" id="PS50192"/>
    </source>
</evidence>
<dbReference type="GO" id="GO:0007165">
    <property type="term" value="P:signal transduction"/>
    <property type="evidence" value="ECO:0007669"/>
    <property type="project" value="UniProtKB-KW"/>
</dbReference>
<dbReference type="PROSITE" id="PS50192">
    <property type="entry name" value="T_SNARE"/>
    <property type="match status" value="1"/>
</dbReference>
<evidence type="ECO:0000313" key="9">
    <source>
        <dbReference type="Proteomes" id="UP000528322"/>
    </source>
</evidence>
<feature type="domain" description="Methyl-accepting transducer" evidence="6">
    <location>
        <begin position="244"/>
        <end position="473"/>
    </location>
</feature>
<keyword evidence="1" id="KW-0488">Methylation</keyword>
<proteinExistence type="inferred from homology"/>
<dbReference type="PROSITE" id="PS50111">
    <property type="entry name" value="CHEMOTAXIS_TRANSDUC_2"/>
    <property type="match status" value="1"/>
</dbReference>
<dbReference type="Gene3D" id="1.10.287.950">
    <property type="entry name" value="Methyl-accepting chemotaxis protein"/>
    <property type="match status" value="1"/>
</dbReference>
<dbReference type="CDD" id="cd11386">
    <property type="entry name" value="MCP_signal"/>
    <property type="match status" value="1"/>
</dbReference>
<dbReference type="GO" id="GO:0004888">
    <property type="term" value="F:transmembrane signaling receptor activity"/>
    <property type="evidence" value="ECO:0007669"/>
    <property type="project" value="TreeGrafter"/>
</dbReference>
<keyword evidence="3" id="KW-0807">Transducer</keyword>
<sequence length="555" mass="61158">MQWFHNLTFRARILTLTIILTLGIIWIGAMGYWGIDQLEDGIANTGDTRIPTLIALSTLNGERMAIRAQTQSVFQYETQSDAQQHFRAILDERQESWRTIDEQWQVLEETPRQSEAGRQAWSELQRQYRDWREIYVELDAVIVEMATSRNSSQQAALFERYREVVDRMVPISDRMGATMQSMVGNNMAVTRSQIDEAMSLGISLERGIAVAVLWTVLISSLIAWFIIRSSNKLLVAAIRAISEGNTQVVSASDQIASAASSLAEGASQQANSVEEVTATSEEATSLNNQNAEHIREADQLAAKATTAASHGYDKIQQLMTSMEEVSASSERISHIIKTIDDIAFQTNLLALNAAVEAARAGEHGLGFAVVAEEVKGLAQRSANAARETADIIESTISQIKEGNQVASETNDAFDEIRQQIKKTSQLIGEITVSVKEQSDGMNQISSAMSQIDKVTQQNAANSEQAAAAAQQLNAQAINMLQSVASVARFAGYSMENQGGHSRSKGQLARSTSETRMLAPAREAHSNSRQLRKGAQDKQNNRNQAFRLEDDDLREF</sequence>
<keyword evidence="5" id="KW-0472">Membrane</keyword>
<feature type="region of interest" description="Disordered" evidence="4">
    <location>
        <begin position="495"/>
        <end position="555"/>
    </location>
</feature>
<dbReference type="SMART" id="SM00283">
    <property type="entry name" value="MA"/>
    <property type="match status" value="1"/>
</dbReference>
<dbReference type="SUPFAM" id="SSF58104">
    <property type="entry name" value="Methyl-accepting chemotaxis protein (MCP) signaling domain"/>
    <property type="match status" value="1"/>
</dbReference>
<dbReference type="InterPro" id="IPR000727">
    <property type="entry name" value="T_SNARE_dom"/>
</dbReference>
<evidence type="ECO:0000256" key="1">
    <source>
        <dbReference type="ARBA" id="ARBA00022481"/>
    </source>
</evidence>
<accession>A0A7W8DGA7</accession>
<dbReference type="RefSeq" id="WP_183729332.1">
    <property type="nucleotide sequence ID" value="NZ_JACHID010000002.1"/>
</dbReference>
<dbReference type="PANTHER" id="PTHR43531">
    <property type="entry name" value="PROTEIN ICFG"/>
    <property type="match status" value="1"/>
</dbReference>
<dbReference type="Pfam" id="PF12729">
    <property type="entry name" value="4HB_MCP_1"/>
    <property type="match status" value="1"/>
</dbReference>
<comment type="similarity">
    <text evidence="2">Belongs to the methyl-accepting chemotaxis (MCP) protein family.</text>
</comment>
<evidence type="ECO:0000256" key="2">
    <source>
        <dbReference type="ARBA" id="ARBA00029447"/>
    </source>
</evidence>
<dbReference type="Pfam" id="PF00015">
    <property type="entry name" value="MCPsignal"/>
    <property type="match status" value="1"/>
</dbReference>
<reference evidence="8 9" key="1">
    <citation type="submission" date="2020-08" db="EMBL/GenBank/DDBJ databases">
        <title>Genomic Encyclopedia of Type Strains, Phase IV (KMG-IV): sequencing the most valuable type-strain genomes for metagenomic binning, comparative biology and taxonomic classification.</title>
        <authorList>
            <person name="Goeker M."/>
        </authorList>
    </citation>
    <scope>NUCLEOTIDE SEQUENCE [LARGE SCALE GENOMIC DNA]</scope>
    <source>
        <strain evidence="8 9">DSM 22071</strain>
    </source>
</reference>
<protein>
    <submittedName>
        <fullName evidence="8">Methyl-accepting chemotaxis protein</fullName>
    </submittedName>
</protein>
<evidence type="ECO:0000256" key="4">
    <source>
        <dbReference type="SAM" id="MobiDB-lite"/>
    </source>
</evidence>
<evidence type="ECO:0000259" key="6">
    <source>
        <dbReference type="PROSITE" id="PS50111"/>
    </source>
</evidence>
<name>A0A7W8DGA7_9BACT</name>
<dbReference type="EMBL" id="JACHID010000002">
    <property type="protein sequence ID" value="MBB5021164.1"/>
    <property type="molecule type" value="Genomic_DNA"/>
</dbReference>
<dbReference type="InterPro" id="IPR024478">
    <property type="entry name" value="HlyB_4HB_MCP"/>
</dbReference>
<dbReference type="GO" id="GO:0005886">
    <property type="term" value="C:plasma membrane"/>
    <property type="evidence" value="ECO:0007669"/>
    <property type="project" value="TreeGrafter"/>
</dbReference>
<keyword evidence="5" id="KW-1133">Transmembrane helix</keyword>
<dbReference type="PANTHER" id="PTHR43531:SF14">
    <property type="entry name" value="METHYL-ACCEPTING CHEMOTAXIS PROTEIN I-RELATED"/>
    <property type="match status" value="1"/>
</dbReference>
<evidence type="ECO:0000313" key="8">
    <source>
        <dbReference type="EMBL" id="MBB5021164.1"/>
    </source>
</evidence>
<dbReference type="InterPro" id="IPR004089">
    <property type="entry name" value="MCPsignal_dom"/>
</dbReference>
<evidence type="ECO:0000256" key="3">
    <source>
        <dbReference type="PROSITE-ProRule" id="PRU00284"/>
    </source>
</evidence>
<evidence type="ECO:0000256" key="5">
    <source>
        <dbReference type="SAM" id="Phobius"/>
    </source>
</evidence>
<keyword evidence="5" id="KW-0812">Transmembrane</keyword>
<dbReference type="Proteomes" id="UP000528322">
    <property type="component" value="Unassembled WGS sequence"/>
</dbReference>
<dbReference type="InterPro" id="IPR051310">
    <property type="entry name" value="MCP_chemotaxis"/>
</dbReference>
<comment type="caution">
    <text evidence="8">The sequence shown here is derived from an EMBL/GenBank/DDBJ whole genome shotgun (WGS) entry which is preliminary data.</text>
</comment>
<feature type="domain" description="T-SNARE coiled-coil homology" evidence="7">
    <location>
        <begin position="403"/>
        <end position="465"/>
    </location>
</feature>
<organism evidence="8 9">
    <name type="scientific">Desulfurispira natronophila</name>
    <dbReference type="NCBI Taxonomy" id="682562"/>
    <lineage>
        <taxon>Bacteria</taxon>
        <taxon>Pseudomonadati</taxon>
        <taxon>Chrysiogenota</taxon>
        <taxon>Chrysiogenia</taxon>
        <taxon>Chrysiogenales</taxon>
        <taxon>Chrysiogenaceae</taxon>
        <taxon>Desulfurispira</taxon>
    </lineage>
</organism>